<dbReference type="InterPro" id="IPR016035">
    <property type="entry name" value="Acyl_Trfase/lysoPLipase"/>
</dbReference>
<evidence type="ECO:0000256" key="6">
    <source>
        <dbReference type="RuleBase" id="RU361262"/>
    </source>
</evidence>
<dbReference type="InParanoid" id="D8SWS7"/>
<dbReference type="Proteomes" id="UP000001514">
    <property type="component" value="Unassembled WGS sequence"/>
</dbReference>
<feature type="active site" description="Proton acceptor" evidence="5">
    <location>
        <position position="190"/>
    </location>
</feature>
<dbReference type="HOGENOM" id="CLU_000288_144_1_1"/>
<dbReference type="PANTHER" id="PTHR32241">
    <property type="entry name" value="PATATIN-LIKE PROTEIN 6"/>
    <property type="match status" value="1"/>
</dbReference>
<dbReference type="SUPFAM" id="SSF52151">
    <property type="entry name" value="FabD/lysophospholipase-like"/>
    <property type="match status" value="1"/>
</dbReference>
<dbReference type="GO" id="GO:0016042">
    <property type="term" value="P:lipid catabolic process"/>
    <property type="evidence" value="ECO:0007669"/>
    <property type="project" value="UniProtKB-UniRule"/>
</dbReference>
<evidence type="ECO:0000256" key="5">
    <source>
        <dbReference type="PROSITE-ProRule" id="PRU01161"/>
    </source>
</evidence>
<dbReference type="OMA" id="HKLWIPQ"/>
<name>D8SWS7_SELML</name>
<evidence type="ECO:0000313" key="10">
    <source>
        <dbReference type="Proteomes" id="UP000001514"/>
    </source>
</evidence>
<keyword evidence="3 5" id="KW-0442">Lipid degradation</keyword>
<feature type="short sequence motif" description="DGA/G" evidence="5">
    <location>
        <begin position="190"/>
        <end position="192"/>
    </location>
</feature>
<dbReference type="InterPro" id="IPR002641">
    <property type="entry name" value="PNPLA_dom"/>
</dbReference>
<evidence type="ECO:0000256" key="2">
    <source>
        <dbReference type="ARBA" id="ARBA00022801"/>
    </source>
</evidence>
<feature type="active site" description="Nucleophile" evidence="5">
    <location>
        <position position="50"/>
    </location>
</feature>
<evidence type="ECO:0000256" key="1">
    <source>
        <dbReference type="ARBA" id="ARBA00010240"/>
    </source>
</evidence>
<accession>D8SWS7</accession>
<protein>
    <recommendedName>
        <fullName evidence="6">Patatin</fullName>
        <ecNumber evidence="6">3.1.1.-</ecNumber>
    </recommendedName>
</protein>
<feature type="region of interest" description="Disordered" evidence="7">
    <location>
        <begin position="70"/>
        <end position="91"/>
    </location>
</feature>
<dbReference type="KEGG" id="smo:SELMODRAFT_43385"/>
<feature type="non-terminal residue" evidence="9">
    <location>
        <position position="1"/>
    </location>
</feature>
<evidence type="ECO:0000256" key="7">
    <source>
        <dbReference type="SAM" id="MobiDB-lite"/>
    </source>
</evidence>
<dbReference type="Gene3D" id="3.40.1090.10">
    <property type="entry name" value="Cytosolic phospholipase A2 catalytic domain"/>
    <property type="match status" value="1"/>
</dbReference>
<comment type="domain">
    <text evidence="6">The nitrogen atoms of the two glycine residues in the GGXR motif define the oxyanion hole, and stabilize the oxyanion that forms during the nucleophilic attack by the catalytic serine during substrate cleavage.</text>
</comment>
<feature type="non-terminal residue" evidence="9">
    <location>
        <position position="347"/>
    </location>
</feature>
<feature type="short sequence motif" description="GXGXXG" evidence="5">
    <location>
        <begin position="9"/>
        <end position="14"/>
    </location>
</feature>
<dbReference type="PANTHER" id="PTHR32241:SF3">
    <property type="entry name" value="PATATIN-LIKE PROTEIN 6"/>
    <property type="match status" value="1"/>
</dbReference>
<feature type="short sequence motif" description="GXSXG" evidence="5">
    <location>
        <begin position="48"/>
        <end position="52"/>
    </location>
</feature>
<proteinExistence type="inferred from homology"/>
<organism evidence="10">
    <name type="scientific">Selaginella moellendorffii</name>
    <name type="common">Spikemoss</name>
    <dbReference type="NCBI Taxonomy" id="88036"/>
    <lineage>
        <taxon>Eukaryota</taxon>
        <taxon>Viridiplantae</taxon>
        <taxon>Streptophyta</taxon>
        <taxon>Embryophyta</taxon>
        <taxon>Tracheophyta</taxon>
        <taxon>Lycopodiopsida</taxon>
        <taxon>Selaginellales</taxon>
        <taxon>Selaginellaceae</taxon>
        <taxon>Selaginella</taxon>
    </lineage>
</organism>
<dbReference type="EC" id="3.1.1.-" evidence="6"/>
<evidence type="ECO:0000313" key="9">
    <source>
        <dbReference type="EMBL" id="EFJ11077.1"/>
    </source>
</evidence>
<feature type="domain" description="PNPLA" evidence="8">
    <location>
        <begin position="5"/>
        <end position="203"/>
    </location>
</feature>
<dbReference type="AlphaFoldDB" id="D8SWS7"/>
<evidence type="ECO:0000259" key="8">
    <source>
        <dbReference type="PROSITE" id="PS51635"/>
    </source>
</evidence>
<keyword evidence="2 5" id="KW-0378">Hydrolase</keyword>
<dbReference type="PROSITE" id="PS51635">
    <property type="entry name" value="PNPLA"/>
    <property type="match status" value="1"/>
</dbReference>
<dbReference type="Gramene" id="EFJ11077">
    <property type="protein sequence ID" value="EFJ11077"/>
    <property type="gene ID" value="SELMODRAFT_43385"/>
</dbReference>
<dbReference type="GO" id="GO:0016787">
    <property type="term" value="F:hydrolase activity"/>
    <property type="evidence" value="ECO:0007669"/>
    <property type="project" value="UniProtKB-UniRule"/>
</dbReference>
<evidence type="ECO:0000256" key="4">
    <source>
        <dbReference type="ARBA" id="ARBA00023098"/>
    </source>
</evidence>
<dbReference type="EMBL" id="GL377649">
    <property type="protein sequence ID" value="EFJ11077.1"/>
    <property type="molecule type" value="Genomic_DNA"/>
</dbReference>
<dbReference type="eggNOG" id="KOG0513">
    <property type="taxonomic scope" value="Eukaryota"/>
</dbReference>
<sequence length="347" mass="38299">KLRILSIDGGGMRGIIPAHMLAYLETALKEKSHNPDACIADFFDLAAGTSVGGLIAVMLFASSDCRDDQGEEISSSSSSSSTGDHQNHGSKSLRRPLFTAAEVCTFISDRGKEIFKIPYPQRVDLTLDDTLKPIVIPCYDLTNASAFCFSRISANFKLWEVCRATTAVPSFFKPIHVSSVDGKHEFTAVDGGLVVNNPTAAAITHALHDKARFPGVRGVEDMLVLSLGTGQFDQTYRYNKVERWGAFQWAKPIAKIIMDGISDMVDHTVSMAFSRHRENYVRIQMSGLPGKALLAMDDPSQANVKTLTEISTRLLDQKSSEHIPFNGRRVLEESNRQKLDWFAEQLV</sequence>
<evidence type="ECO:0000256" key="3">
    <source>
        <dbReference type="ARBA" id="ARBA00022963"/>
    </source>
</evidence>
<dbReference type="Pfam" id="PF01734">
    <property type="entry name" value="Patatin"/>
    <property type="match status" value="1"/>
</dbReference>
<comment type="similarity">
    <text evidence="1 6">Belongs to the patatin family.</text>
</comment>
<reference evidence="9 10" key="1">
    <citation type="journal article" date="2011" name="Science">
        <title>The Selaginella genome identifies genetic changes associated with the evolution of vascular plants.</title>
        <authorList>
            <person name="Banks J.A."/>
            <person name="Nishiyama T."/>
            <person name="Hasebe M."/>
            <person name="Bowman J.L."/>
            <person name="Gribskov M."/>
            <person name="dePamphilis C."/>
            <person name="Albert V.A."/>
            <person name="Aono N."/>
            <person name="Aoyama T."/>
            <person name="Ambrose B.A."/>
            <person name="Ashton N.W."/>
            <person name="Axtell M.J."/>
            <person name="Barker E."/>
            <person name="Barker M.S."/>
            <person name="Bennetzen J.L."/>
            <person name="Bonawitz N.D."/>
            <person name="Chapple C."/>
            <person name="Cheng C."/>
            <person name="Correa L.G."/>
            <person name="Dacre M."/>
            <person name="DeBarry J."/>
            <person name="Dreyer I."/>
            <person name="Elias M."/>
            <person name="Engstrom E.M."/>
            <person name="Estelle M."/>
            <person name="Feng L."/>
            <person name="Finet C."/>
            <person name="Floyd S.K."/>
            <person name="Frommer W.B."/>
            <person name="Fujita T."/>
            <person name="Gramzow L."/>
            <person name="Gutensohn M."/>
            <person name="Harholt J."/>
            <person name="Hattori M."/>
            <person name="Heyl A."/>
            <person name="Hirai T."/>
            <person name="Hiwatashi Y."/>
            <person name="Ishikawa M."/>
            <person name="Iwata M."/>
            <person name="Karol K.G."/>
            <person name="Koehler B."/>
            <person name="Kolukisaoglu U."/>
            <person name="Kubo M."/>
            <person name="Kurata T."/>
            <person name="Lalonde S."/>
            <person name="Li K."/>
            <person name="Li Y."/>
            <person name="Litt A."/>
            <person name="Lyons E."/>
            <person name="Manning G."/>
            <person name="Maruyama T."/>
            <person name="Michael T.P."/>
            <person name="Mikami K."/>
            <person name="Miyazaki S."/>
            <person name="Morinaga S."/>
            <person name="Murata T."/>
            <person name="Mueller-Roeber B."/>
            <person name="Nelson D.R."/>
            <person name="Obara M."/>
            <person name="Oguri Y."/>
            <person name="Olmstead R.G."/>
            <person name="Onodera N."/>
            <person name="Petersen B.L."/>
            <person name="Pils B."/>
            <person name="Prigge M."/>
            <person name="Rensing S.A."/>
            <person name="Riano-Pachon D.M."/>
            <person name="Roberts A.W."/>
            <person name="Sato Y."/>
            <person name="Scheller H.V."/>
            <person name="Schulz B."/>
            <person name="Schulz C."/>
            <person name="Shakirov E.V."/>
            <person name="Shibagaki N."/>
            <person name="Shinohara N."/>
            <person name="Shippen D.E."/>
            <person name="Soerensen I."/>
            <person name="Sotooka R."/>
            <person name="Sugimoto N."/>
            <person name="Sugita M."/>
            <person name="Sumikawa N."/>
            <person name="Tanurdzic M."/>
            <person name="Theissen G."/>
            <person name="Ulvskov P."/>
            <person name="Wakazuki S."/>
            <person name="Weng J.K."/>
            <person name="Willats W.W."/>
            <person name="Wipf D."/>
            <person name="Wolf P.G."/>
            <person name="Yang L."/>
            <person name="Zimmer A.D."/>
            <person name="Zhu Q."/>
            <person name="Mitros T."/>
            <person name="Hellsten U."/>
            <person name="Loque D."/>
            <person name="Otillar R."/>
            <person name="Salamov A."/>
            <person name="Schmutz J."/>
            <person name="Shapiro H."/>
            <person name="Lindquist E."/>
            <person name="Lucas S."/>
            <person name="Rokhsar D."/>
            <person name="Grigoriev I.V."/>
        </authorList>
    </citation>
    <scope>NUCLEOTIDE SEQUENCE [LARGE SCALE GENOMIC DNA]</scope>
</reference>
<keyword evidence="10" id="KW-1185">Reference proteome</keyword>
<gene>
    <name evidence="9" type="ORF">SELMODRAFT_43385</name>
</gene>
<keyword evidence="4 5" id="KW-0443">Lipid metabolism</keyword>
<dbReference type="CDD" id="cd07199">
    <property type="entry name" value="Pat17_PNPLA8_PNPLA9_like"/>
    <property type="match status" value="1"/>
</dbReference>
<comment type="function">
    <text evidence="6">Lipolytic acyl hydrolase (LAH).</text>
</comment>